<evidence type="ECO:0000313" key="1">
    <source>
        <dbReference type="EMBL" id="KAI7949995.1"/>
    </source>
</evidence>
<evidence type="ECO:0000313" key="2">
    <source>
        <dbReference type="Proteomes" id="UP001060170"/>
    </source>
</evidence>
<dbReference type="EMBL" id="CM045872">
    <property type="protein sequence ID" value="KAI7949995.1"/>
    <property type="molecule type" value="Genomic_DNA"/>
</dbReference>
<dbReference type="Proteomes" id="UP001060170">
    <property type="component" value="Chromosome 8"/>
</dbReference>
<accession>A0ACC0EBP9</accession>
<keyword evidence="2" id="KW-1185">Reference proteome</keyword>
<reference evidence="2" key="2">
    <citation type="journal article" date="2018" name="Mol. Plant Microbe Interact.">
        <title>Genome sequence resources for the wheat stripe rust pathogen (Puccinia striiformis f. sp. tritici) and the barley stripe rust pathogen (Puccinia striiformis f. sp. hordei).</title>
        <authorList>
            <person name="Xia C."/>
            <person name="Wang M."/>
            <person name="Yin C."/>
            <person name="Cornejo O.E."/>
            <person name="Hulbert S.H."/>
            <person name="Chen X."/>
        </authorList>
    </citation>
    <scope>NUCLEOTIDE SEQUENCE [LARGE SCALE GENOMIC DNA]</scope>
    <source>
        <strain evidence="2">93-210</strain>
    </source>
</reference>
<reference evidence="2" key="1">
    <citation type="journal article" date="2018" name="BMC Genomics">
        <title>Genomic insights into host adaptation between the wheat stripe rust pathogen (Puccinia striiformis f. sp. tritici) and the barley stripe rust pathogen (Puccinia striiformis f. sp. hordei).</title>
        <authorList>
            <person name="Xia C."/>
            <person name="Wang M."/>
            <person name="Yin C."/>
            <person name="Cornejo O.E."/>
            <person name="Hulbert S.H."/>
            <person name="Chen X."/>
        </authorList>
    </citation>
    <scope>NUCLEOTIDE SEQUENCE [LARGE SCALE GENOMIC DNA]</scope>
    <source>
        <strain evidence="2">93-210</strain>
    </source>
</reference>
<comment type="caution">
    <text evidence="1">The sequence shown here is derived from an EMBL/GenBank/DDBJ whole genome shotgun (WGS) entry which is preliminary data.</text>
</comment>
<protein>
    <submittedName>
        <fullName evidence="1">Uncharacterized protein</fullName>
    </submittedName>
</protein>
<sequence length="930" mass="101928">MDSLNHSASSRRQPLSFSQDITSLSLEPSPIDNKVPDSLKQTLPVPDITKLDHNAIRAANRWILTFGLINFDLDEGPDFDNCYPPVQFSSNQMSNIAFSSFPDCAKSGSLIFSWRIPGSSSSSTTTSLNGTEIADQNPPQFDLCGYVYFVQERDPTVLRGYNQRSLVLITHLVDYVGLFSTLISRLGPLYASQGAKSIDQAFQNILTWPDPTPGSNLELNFMGQDHKFIIPLLNQAQILDPKVNYPLAIQSKTNTNTSNVGGSTITPKPNSSSSTKSEITEYHVLASNPTTYLSYILFGSNPTLTTTTTLLSSSPSGSNPSGLSNTHSSSSTSTLSISSLWLLWEILILAEPLVVFGNTPDIVSDTVLHLKNLIRPIPFHANWRPYITIHDPDFGLLFGKNKARAVGLIGATNPIILTSTHAWPNVLSLSQQGASFNHQIGLLTDRKRVLHKNKSVVKQLLTCLERKDYHNADIVISRHFSVLTEQFLQPLQRYFTTLLPTELEYKGTDMEPQRTGSFNSEQFLKSLKEHTTALEFRSRLMAGFTATSISVPGFYTAFLRSPNFSAWLNRQLLLGNAAVQNRFHANNNNHNSSRPNSKSSTLNQLAPVNTTSTHNPSSSSSEPLHHVIKKFQIQLSKRSTSSGLSPTTPSSTTNPFNNINPQPQQQQSQRKKEGNNNGAGKSSHRMGSKNRRSPSDGSTSMMTSSVDEEKKQKMGMIFHGLKKSRTISGAGSSTGNPRVRRSSSTISNASSSLSSSLSNLSSSHPHPHPQTQIRNTLSSSNPPQINSRISWTSSSSFSNFSQSPRAALPHIITNDDDHEEDEDEDETIKLDPSLLINPSLLPSSSSSSSSTVQSRQIQRGGEEEKEEIGDLLLRSDIVIPPPRIHSLIDPMINSSPSSPLSPISILHHPPSPPHSSSSSRLPSSSSRHPS</sequence>
<name>A0ACC0EBP9_9BASI</name>
<proteinExistence type="predicted"/>
<reference evidence="1 2" key="3">
    <citation type="journal article" date="2022" name="Microbiol. Spectr.">
        <title>Folding features and dynamics of 3D genome architecture in plant fungal pathogens.</title>
        <authorList>
            <person name="Xia C."/>
        </authorList>
    </citation>
    <scope>NUCLEOTIDE SEQUENCE [LARGE SCALE GENOMIC DNA]</scope>
    <source>
        <strain evidence="1 2">93-210</strain>
    </source>
</reference>
<organism evidence="1 2">
    <name type="scientific">Puccinia striiformis f. sp. tritici</name>
    <dbReference type="NCBI Taxonomy" id="168172"/>
    <lineage>
        <taxon>Eukaryota</taxon>
        <taxon>Fungi</taxon>
        <taxon>Dikarya</taxon>
        <taxon>Basidiomycota</taxon>
        <taxon>Pucciniomycotina</taxon>
        <taxon>Pucciniomycetes</taxon>
        <taxon>Pucciniales</taxon>
        <taxon>Pucciniaceae</taxon>
        <taxon>Puccinia</taxon>
    </lineage>
</organism>
<gene>
    <name evidence="1" type="ORF">MJO28_008816</name>
</gene>